<dbReference type="PROSITE" id="PS50158">
    <property type="entry name" value="ZF_CCHC"/>
    <property type="match status" value="1"/>
</dbReference>
<organism evidence="4 5">
    <name type="scientific">Cryptolaemus montrouzieri</name>
    <dbReference type="NCBI Taxonomy" id="559131"/>
    <lineage>
        <taxon>Eukaryota</taxon>
        <taxon>Metazoa</taxon>
        <taxon>Ecdysozoa</taxon>
        <taxon>Arthropoda</taxon>
        <taxon>Hexapoda</taxon>
        <taxon>Insecta</taxon>
        <taxon>Pterygota</taxon>
        <taxon>Neoptera</taxon>
        <taxon>Endopterygota</taxon>
        <taxon>Coleoptera</taxon>
        <taxon>Polyphaga</taxon>
        <taxon>Cucujiformia</taxon>
        <taxon>Coccinelloidea</taxon>
        <taxon>Coccinellidae</taxon>
        <taxon>Scymninae</taxon>
        <taxon>Scymnini</taxon>
        <taxon>Cryptolaemus</taxon>
    </lineage>
</organism>
<dbReference type="InterPro" id="IPR036875">
    <property type="entry name" value="Znf_CCHC_sf"/>
</dbReference>
<gene>
    <name evidence="4" type="ORF">HHI36_001422</name>
</gene>
<dbReference type="Gene3D" id="2.40.70.10">
    <property type="entry name" value="Acid Proteases"/>
    <property type="match status" value="1"/>
</dbReference>
<evidence type="ECO:0000256" key="1">
    <source>
        <dbReference type="PROSITE-ProRule" id="PRU00047"/>
    </source>
</evidence>
<feature type="region of interest" description="Disordered" evidence="2">
    <location>
        <begin position="210"/>
        <end position="231"/>
    </location>
</feature>
<evidence type="ECO:0000259" key="3">
    <source>
        <dbReference type="PROSITE" id="PS50158"/>
    </source>
</evidence>
<proteinExistence type="predicted"/>
<reference evidence="4 5" key="1">
    <citation type="journal article" date="2021" name="BMC Biol.">
        <title>Horizontally acquired antibacterial genes associated with adaptive radiation of ladybird beetles.</title>
        <authorList>
            <person name="Li H.S."/>
            <person name="Tang X.F."/>
            <person name="Huang Y.H."/>
            <person name="Xu Z.Y."/>
            <person name="Chen M.L."/>
            <person name="Du X.Y."/>
            <person name="Qiu B.Y."/>
            <person name="Chen P.T."/>
            <person name="Zhang W."/>
            <person name="Slipinski A."/>
            <person name="Escalona H.E."/>
            <person name="Waterhouse R.M."/>
            <person name="Zwick A."/>
            <person name="Pang H."/>
        </authorList>
    </citation>
    <scope>NUCLEOTIDE SEQUENCE [LARGE SCALE GENOMIC DNA]</scope>
    <source>
        <strain evidence="4">SYSU2018</strain>
    </source>
</reference>
<comment type="caution">
    <text evidence="4">The sequence shown here is derived from an EMBL/GenBank/DDBJ whole genome shotgun (WGS) entry which is preliminary data.</text>
</comment>
<dbReference type="SUPFAM" id="SSF57756">
    <property type="entry name" value="Retrovirus zinc finger-like domains"/>
    <property type="match status" value="1"/>
</dbReference>
<dbReference type="AlphaFoldDB" id="A0ABD2P864"/>
<dbReference type="EMBL" id="JABFTP020000185">
    <property type="protein sequence ID" value="KAL3286937.1"/>
    <property type="molecule type" value="Genomic_DNA"/>
</dbReference>
<protein>
    <recommendedName>
        <fullName evidence="3">CCHC-type domain-containing protein</fullName>
    </recommendedName>
</protein>
<dbReference type="GO" id="GO:0008270">
    <property type="term" value="F:zinc ion binding"/>
    <property type="evidence" value="ECO:0007669"/>
    <property type="project" value="UniProtKB-KW"/>
</dbReference>
<evidence type="ECO:0000256" key="2">
    <source>
        <dbReference type="SAM" id="MobiDB-lite"/>
    </source>
</evidence>
<feature type="domain" description="CCHC-type" evidence="3">
    <location>
        <begin position="241"/>
        <end position="256"/>
    </location>
</feature>
<evidence type="ECO:0000313" key="4">
    <source>
        <dbReference type="EMBL" id="KAL3286937.1"/>
    </source>
</evidence>
<keyword evidence="1" id="KW-0863">Zinc-finger</keyword>
<keyword evidence="1" id="KW-0479">Metal-binding</keyword>
<evidence type="ECO:0000313" key="5">
    <source>
        <dbReference type="Proteomes" id="UP001516400"/>
    </source>
</evidence>
<dbReference type="Proteomes" id="UP001516400">
    <property type="component" value="Unassembled WGS sequence"/>
</dbReference>
<accession>A0ABD2P864</accession>
<dbReference type="InterPro" id="IPR001878">
    <property type="entry name" value="Znf_CCHC"/>
</dbReference>
<keyword evidence="1" id="KW-0862">Zinc</keyword>
<keyword evidence="5" id="KW-1185">Reference proteome</keyword>
<name>A0ABD2P864_9CUCU</name>
<dbReference type="InterPro" id="IPR021109">
    <property type="entry name" value="Peptidase_aspartic_dom_sf"/>
</dbReference>
<sequence>MDYEMKPNHLLIGELNYELRIRGVTSERDQDVKRKMLGRLLDKERRGQVQNLLDPSYVFANERDDIEYALLSIRQLINEFEGTTSDSVYKRVKSRLAHITSRVQRMPIDAEVNDHEQRDFKSESYATCIELDAELHERVLPSVAAVLPDPSQASTSTQQPILNVLNSQLSHSFRSVPIKLDASSRKNSKQSGALLEPELYGIYDSKTSISNKSSHGKQNPFDRPTPSVSAVESGSTKPITCWNCSKSGHRYSSCKEKRTGKFCYRCGCKDVTWYTCKKCSGNGNRRELNLEIAPSRTKFVNTADGKKQEVVGTVSLPVIIDNVLHLLNALVVPSLTHEFIFGADFCQQFKVKVDFRNNVWNVFGLDSSLIEVISPTNIAEISDEISVDKDLDPQRREAANMVVELFDLLRSDESD</sequence>